<dbReference type="Gene3D" id="3.60.10.10">
    <property type="entry name" value="Endonuclease/exonuclease/phosphatase"/>
    <property type="match status" value="1"/>
</dbReference>
<keyword evidence="1" id="KW-1133">Transmembrane helix</keyword>
<feature type="transmembrane region" description="Helical" evidence="1">
    <location>
        <begin position="1032"/>
        <end position="1058"/>
    </location>
</feature>
<keyword evidence="4" id="KW-1185">Reference proteome</keyword>
<dbReference type="InterPro" id="IPR005135">
    <property type="entry name" value="Endo/exonuclease/phosphatase"/>
</dbReference>
<keyword evidence="1" id="KW-0472">Membrane</keyword>
<dbReference type="EMBL" id="GL629765">
    <property type="protein sequence ID" value="EFX04657.1"/>
    <property type="molecule type" value="Genomic_DNA"/>
</dbReference>
<dbReference type="eggNOG" id="KOG3873">
    <property type="taxonomic scope" value="Eukaryota"/>
</dbReference>
<keyword evidence="1" id="KW-0812">Transmembrane</keyword>
<accession>F0XF00</accession>
<dbReference type="OrthoDB" id="5819478at2759"/>
<dbReference type="GO" id="GO:0003824">
    <property type="term" value="F:catalytic activity"/>
    <property type="evidence" value="ECO:0007669"/>
    <property type="project" value="InterPro"/>
</dbReference>
<dbReference type="InterPro" id="IPR036691">
    <property type="entry name" value="Endo/exonu/phosph_ase_sf"/>
</dbReference>
<evidence type="ECO:0000313" key="4">
    <source>
        <dbReference type="Proteomes" id="UP000007796"/>
    </source>
</evidence>
<proteinExistence type="predicted"/>
<dbReference type="HOGENOM" id="CLU_284545_0_0_1"/>
<protein>
    <submittedName>
        <fullName evidence="3">Sphingomyelinase family</fullName>
    </submittedName>
</protein>
<organism evidence="4">
    <name type="scientific">Grosmannia clavigera (strain kw1407 / UAMH 11150)</name>
    <name type="common">Blue stain fungus</name>
    <name type="synonym">Graphiocladiella clavigera</name>
    <dbReference type="NCBI Taxonomy" id="655863"/>
    <lineage>
        <taxon>Eukaryota</taxon>
        <taxon>Fungi</taxon>
        <taxon>Dikarya</taxon>
        <taxon>Ascomycota</taxon>
        <taxon>Pezizomycotina</taxon>
        <taxon>Sordariomycetes</taxon>
        <taxon>Sordariomycetidae</taxon>
        <taxon>Ophiostomatales</taxon>
        <taxon>Ophiostomataceae</taxon>
        <taxon>Leptographium</taxon>
    </lineage>
</organism>
<dbReference type="GeneID" id="25974479"/>
<gene>
    <name evidence="3" type="ORF">CMQ_1585</name>
</gene>
<evidence type="ECO:0000313" key="3">
    <source>
        <dbReference type="EMBL" id="EFX04657.1"/>
    </source>
</evidence>
<evidence type="ECO:0000256" key="1">
    <source>
        <dbReference type="SAM" id="Phobius"/>
    </source>
</evidence>
<feature type="domain" description="Endonuclease/exonuclease/phosphatase" evidence="2">
    <location>
        <begin position="576"/>
        <end position="953"/>
    </location>
</feature>
<evidence type="ECO:0000259" key="2">
    <source>
        <dbReference type="Pfam" id="PF03372"/>
    </source>
</evidence>
<feature type="transmembrane region" description="Helical" evidence="1">
    <location>
        <begin position="1007"/>
        <end position="1026"/>
    </location>
</feature>
<dbReference type="PANTHER" id="PTHR36851:SF1">
    <property type="entry name" value="GLYCO_TRANS_2-LIKE DOMAIN-CONTAINING PROTEIN"/>
    <property type="match status" value="1"/>
</dbReference>
<dbReference type="RefSeq" id="XP_014174139.1">
    <property type="nucleotide sequence ID" value="XM_014318664.1"/>
</dbReference>
<dbReference type="PANTHER" id="PTHR36851">
    <property type="entry name" value="UNNAMED PRODUCT"/>
    <property type="match status" value="1"/>
</dbReference>
<dbReference type="AlphaFoldDB" id="F0XF00"/>
<dbReference type="InParanoid" id="F0XF00"/>
<dbReference type="STRING" id="655863.F0XF00"/>
<dbReference type="SUPFAM" id="SSF56219">
    <property type="entry name" value="DNase I-like"/>
    <property type="match status" value="1"/>
</dbReference>
<sequence length="1091" mass="120273">MPFFMWCAQRLGGLAMVSLALLSFLILSMEFVSRYGYSYNLEDNPDGSRYSPNGTGILTVVFSWYCLFIHVLVTAFPLRACWAIWDLTSSLRTTAQGKTCVDYEVARLRHNSPAPLSSLKTQRLSHISQSASNGAGDLKSNLYENSETGLDHIIHAIIIPNYKEEMDTLRETLDVLASHPRARSGYDIYLAMEQREPDADVKALSLIKEFAEKFRFIDFTIHPTGIPGDCPGKGSNVNWAARKLSEMYPIACRKDVVVTGIDADSHLLSNYFALVAMMHKAYPETATTTLYAAPIIFDRNADRVPAILVDWVGGWDCNSEAIGEDLHMYTKCFFALNGNLTVRTVLSPISQSNVTAGGFGKGVIGIRMDMGARYKQALRHMWGALDTGFALYKVIEVWQNRERSSCAFRPLHEPASEVRLAARQSKGSPKDAARAGSFTDVTHGVLKGPDYQRIFYLLHRLFEAHFLPVQMTGVILASAAYKWVTDGTPDIHGVNWIFSVCKGLRTFGFIEVAFYLFLYESYHKIALSIREKEMNNVGLAEADGSTDTVFLPRSSKEGTSTRAGLAMDDPSAITVLTLNCWGLKFVSAFREERLAEIGRRLAVLAAAPDAPDPTGSTDPSSPVRPPVSIVALQECWCQSDFETVQALTRDVLPHGKFFRSGVWGAGLAVLSCWPITQASMHAYALNGRPTAFWRGDWFVGKGIASATVRVSPRLVVDVLVTHTHAPYEAGRPDDSYLAHQLAQTWEMGRRAAAAAERGGLGLSARLVVAVGDFNMLPQSLPYQMLQLGARAEASTSPSLQLLDSWRVLHPQSSFGPAACLAKQARQKLQTTAATAAQITVPTAAFNLTENGATSDNVLNTWRWPKDKQKRLLQSFRNMSPPGPSSAVHNDEFDIAPDTPDPCGKRLDYIFYMSSPPIPPNADSSSIYHSWTVKTARVAMVEPHPTLGCSVSDHFAVEATLALEFNSQDSDASGRTDETADVDVYNSVLAEIDRYIAREHRQQFWRSVHFFSAVFVAVACHVAMWFVPRLFVAFLLMLLSSLGLAAGAIDGLLALLFFGSEIRNLEEFRWQVSNARAAVAESLTSLPSSEKV</sequence>
<name>F0XF00_GROCL</name>
<reference evidence="3 4" key="1">
    <citation type="journal article" date="2011" name="Proc. Natl. Acad. Sci. U.S.A.">
        <title>Genome and transcriptome analyses of the mountain pine beetle-fungal symbiont Grosmannia clavigera, a lodgepole pine pathogen.</title>
        <authorList>
            <person name="DiGuistini S."/>
            <person name="Wang Y."/>
            <person name="Liao N.Y."/>
            <person name="Taylor G."/>
            <person name="Tanguay P."/>
            <person name="Feau N."/>
            <person name="Henrissat B."/>
            <person name="Chan S.K."/>
            <person name="Hesse-Orce U."/>
            <person name="Alamouti S.M."/>
            <person name="Tsui C.K.M."/>
            <person name="Docking R.T."/>
            <person name="Levasseur A."/>
            <person name="Haridas S."/>
            <person name="Robertson G."/>
            <person name="Birol I."/>
            <person name="Holt R.A."/>
            <person name="Marra M.A."/>
            <person name="Hamelin R.C."/>
            <person name="Hirst M."/>
            <person name="Jones S.J.M."/>
            <person name="Bohlmann J."/>
            <person name="Breuil C."/>
        </authorList>
    </citation>
    <scope>NUCLEOTIDE SEQUENCE [LARGE SCALE GENOMIC DNA]</scope>
    <source>
        <strain evidence="4">kw1407 / UAMH 11150</strain>
    </source>
</reference>
<dbReference type="Proteomes" id="UP000007796">
    <property type="component" value="Unassembled WGS sequence"/>
</dbReference>
<dbReference type="Pfam" id="PF03372">
    <property type="entry name" value="Exo_endo_phos"/>
    <property type="match status" value="1"/>
</dbReference>